<reference evidence="1" key="1">
    <citation type="journal article" date="2015" name="Nature">
        <title>Complex archaea that bridge the gap between prokaryotes and eukaryotes.</title>
        <authorList>
            <person name="Spang A."/>
            <person name="Saw J.H."/>
            <person name="Jorgensen S.L."/>
            <person name="Zaremba-Niedzwiedzka K."/>
            <person name="Martijn J."/>
            <person name="Lind A.E."/>
            <person name="van Eijk R."/>
            <person name="Schleper C."/>
            <person name="Guy L."/>
            <person name="Ettema T.J."/>
        </authorList>
    </citation>
    <scope>NUCLEOTIDE SEQUENCE</scope>
</reference>
<protein>
    <submittedName>
        <fullName evidence="1">Uncharacterized protein</fullName>
    </submittedName>
</protein>
<name>A0A0F9KRZ5_9ZZZZ</name>
<organism evidence="1">
    <name type="scientific">marine sediment metagenome</name>
    <dbReference type="NCBI Taxonomy" id="412755"/>
    <lineage>
        <taxon>unclassified sequences</taxon>
        <taxon>metagenomes</taxon>
        <taxon>ecological metagenomes</taxon>
    </lineage>
</organism>
<evidence type="ECO:0000313" key="1">
    <source>
        <dbReference type="EMBL" id="KKM77571.1"/>
    </source>
</evidence>
<comment type="caution">
    <text evidence="1">The sequence shown here is derived from an EMBL/GenBank/DDBJ whole genome shotgun (WGS) entry which is preliminary data.</text>
</comment>
<dbReference type="AlphaFoldDB" id="A0A0F9KRZ5"/>
<accession>A0A0F9KRZ5</accession>
<dbReference type="EMBL" id="LAZR01008623">
    <property type="protein sequence ID" value="KKM77571.1"/>
    <property type="molecule type" value="Genomic_DNA"/>
</dbReference>
<gene>
    <name evidence="1" type="ORF">LCGC14_1368700</name>
</gene>
<sequence length="41" mass="5232">MVKGDEKFNQELIKAQRDMAYRFIVNHNLWNKYSKWWDKNW</sequence>
<proteinExistence type="predicted"/>